<evidence type="ECO:0000313" key="2">
    <source>
        <dbReference type="Proteomes" id="UP000186308"/>
    </source>
</evidence>
<evidence type="ECO:0008006" key="3">
    <source>
        <dbReference type="Google" id="ProtNLM"/>
    </source>
</evidence>
<organism evidence="1 2">
    <name type="scientific">Acidiphilium rubrum</name>
    <dbReference type="NCBI Taxonomy" id="526"/>
    <lineage>
        <taxon>Bacteria</taxon>
        <taxon>Pseudomonadati</taxon>
        <taxon>Pseudomonadota</taxon>
        <taxon>Alphaproteobacteria</taxon>
        <taxon>Acetobacterales</taxon>
        <taxon>Acidocellaceae</taxon>
        <taxon>Acidiphilium</taxon>
    </lineage>
</organism>
<comment type="caution">
    <text evidence="1">The sequence shown here is derived from an EMBL/GenBank/DDBJ whole genome shotgun (WGS) entry which is preliminary data.</text>
</comment>
<sequence length="219" mass="23758">MDAFCSASAEQGRGDSERCVPLPTKRRQGILALDIDANTATGTGWDSECPPIALTPEVERLLAADAAVAIGVSGGKDSGAVAIAVDRHLKAIGHAGPRILIHADLGRVEWRDSLPACQRLAEGIGWDLVIVRRQAGDLLHRWHGRWANNVARYAALECVQVIVPWSTPSMRFCTSEMKTRIIASALAKRFSGRPILNITGIRRQESANRRGKPISPHYA</sequence>
<name>A0A8G2CNV5_ACIRU</name>
<reference evidence="1 2" key="1">
    <citation type="submission" date="2017-01" db="EMBL/GenBank/DDBJ databases">
        <authorList>
            <person name="Varghese N."/>
            <person name="Submissions S."/>
        </authorList>
    </citation>
    <scope>NUCLEOTIDE SEQUENCE [LARGE SCALE GENOMIC DNA]</scope>
    <source>
        <strain evidence="1 2">ATCC 35905</strain>
    </source>
</reference>
<keyword evidence="2" id="KW-1185">Reference proteome</keyword>
<dbReference type="Gene3D" id="3.40.50.620">
    <property type="entry name" value="HUPs"/>
    <property type="match status" value="1"/>
</dbReference>
<dbReference type="OrthoDB" id="7574889at2"/>
<gene>
    <name evidence="1" type="ORF">SAMN05421828_1432</name>
</gene>
<protein>
    <recommendedName>
        <fullName evidence="3">Phosphoadenosine phosphosulphate reductase domain-containing protein</fullName>
    </recommendedName>
</protein>
<dbReference type="SUPFAM" id="SSF52402">
    <property type="entry name" value="Adenine nucleotide alpha hydrolases-like"/>
    <property type="match status" value="1"/>
</dbReference>
<dbReference type="EMBL" id="FTNE01000043">
    <property type="protein sequence ID" value="SIR50872.1"/>
    <property type="molecule type" value="Genomic_DNA"/>
</dbReference>
<dbReference type="InterPro" id="IPR014729">
    <property type="entry name" value="Rossmann-like_a/b/a_fold"/>
</dbReference>
<accession>A0A8G2CNV5</accession>
<evidence type="ECO:0000313" key="1">
    <source>
        <dbReference type="EMBL" id="SIR50872.1"/>
    </source>
</evidence>
<proteinExistence type="predicted"/>
<dbReference type="RefSeq" id="WP_076454782.1">
    <property type="nucleotide sequence ID" value="NZ_FTNE01000043.1"/>
</dbReference>
<dbReference type="Proteomes" id="UP000186308">
    <property type="component" value="Unassembled WGS sequence"/>
</dbReference>
<dbReference type="AlphaFoldDB" id="A0A8G2CNV5"/>